<dbReference type="InterPro" id="IPR000209">
    <property type="entry name" value="Peptidase_S8/S53_dom"/>
</dbReference>
<evidence type="ECO:0000256" key="5">
    <source>
        <dbReference type="PROSITE-ProRule" id="PRU01240"/>
    </source>
</evidence>
<evidence type="ECO:0000313" key="8">
    <source>
        <dbReference type="EMBL" id="MCW1915318.1"/>
    </source>
</evidence>
<dbReference type="PROSITE" id="PS00136">
    <property type="entry name" value="SUBTILASE_ASP"/>
    <property type="match status" value="1"/>
</dbReference>
<comment type="similarity">
    <text evidence="1 5 6">Belongs to the peptidase S8 family.</text>
</comment>
<evidence type="ECO:0000256" key="6">
    <source>
        <dbReference type="RuleBase" id="RU003355"/>
    </source>
</evidence>
<dbReference type="InterPro" id="IPR050131">
    <property type="entry name" value="Peptidase_S8_subtilisin-like"/>
</dbReference>
<name>A0ABT3G679_9BACT</name>
<dbReference type="EMBL" id="JAPDDR010000009">
    <property type="protein sequence ID" value="MCW1915318.1"/>
    <property type="molecule type" value="Genomic_DNA"/>
</dbReference>
<sequence length="538" mass="56288">MTPRLRRFLPAILVLLLGLTAFWFARSTVALPRVAGPAKAKPGLPPLPKEEVRLPVERATVSPAQEELEIEIYSSYREGELVMRLPSLESYTEFLEAARQHEVEITERADRLRALRVAWKTDEDKAKWTEVIGDRSLSVNKGIATTAPIPKAGGGIGKREALSFGDQLLPWLGVSGDNSRWGYGVKVAVLDSGIIPHPGLPSISRSVEILPFGPDPSATFFHGTAVASLIAGHSRMARGIAPAVELISIRVIDDAGKSDALSISSGLLAALDHGAEIINLSLGCPEDLPIIRDAIRMVIDAGIVVVASSGNEGLREPRYPAAYDGVIAVGAIEAGAERMAFSNLGSSLGITAPGYGVNAAEPGGGYISFGGTSASAPIVCGAIAATMADGSGHRIPAPEAARIVLANADDEGAAGADTEYGSGVLNLDRVMNRGQRGRYDAAIISQTLLPDDGGILVSIQNRGTEILVNSLLEVSTPAGTTKINATTIAPGAVQSFTVPYRQNLPGFPVQIRSKVSLGGNAVDLTPENNVRDGNVAGI</sequence>
<dbReference type="InterPro" id="IPR036852">
    <property type="entry name" value="Peptidase_S8/S53_dom_sf"/>
</dbReference>
<feature type="active site" description="Charge relay system" evidence="5">
    <location>
        <position position="191"/>
    </location>
</feature>
<comment type="caution">
    <text evidence="8">The sequence shown here is derived from an EMBL/GenBank/DDBJ whole genome shotgun (WGS) entry which is preliminary data.</text>
</comment>
<reference evidence="8" key="1">
    <citation type="submission" date="2022-10" db="EMBL/GenBank/DDBJ databases">
        <title>Luteolibacter sp. GHJ8, whole genome shotgun sequencing project.</title>
        <authorList>
            <person name="Zhao G."/>
            <person name="Shen L."/>
        </authorList>
    </citation>
    <scope>NUCLEOTIDE SEQUENCE</scope>
    <source>
        <strain evidence="8">GHJ8</strain>
    </source>
</reference>
<evidence type="ECO:0000259" key="7">
    <source>
        <dbReference type="Pfam" id="PF00082"/>
    </source>
</evidence>
<dbReference type="SUPFAM" id="SSF52743">
    <property type="entry name" value="Subtilisin-like"/>
    <property type="match status" value="1"/>
</dbReference>
<keyword evidence="4 5" id="KW-0720">Serine protease</keyword>
<keyword evidence="9" id="KW-1185">Reference proteome</keyword>
<feature type="domain" description="Peptidase S8/S53" evidence="7">
    <location>
        <begin position="183"/>
        <end position="423"/>
    </location>
</feature>
<dbReference type="Proteomes" id="UP001165653">
    <property type="component" value="Unassembled WGS sequence"/>
</dbReference>
<dbReference type="PROSITE" id="PS00137">
    <property type="entry name" value="SUBTILASE_HIS"/>
    <property type="match status" value="1"/>
</dbReference>
<organism evidence="8 9">
    <name type="scientific">Luteolibacter rhizosphaerae</name>
    <dbReference type="NCBI Taxonomy" id="2989719"/>
    <lineage>
        <taxon>Bacteria</taxon>
        <taxon>Pseudomonadati</taxon>
        <taxon>Verrucomicrobiota</taxon>
        <taxon>Verrucomicrobiia</taxon>
        <taxon>Verrucomicrobiales</taxon>
        <taxon>Verrucomicrobiaceae</taxon>
        <taxon>Luteolibacter</taxon>
    </lineage>
</organism>
<dbReference type="PRINTS" id="PR00723">
    <property type="entry name" value="SUBTILISIN"/>
</dbReference>
<dbReference type="InterPro" id="IPR023827">
    <property type="entry name" value="Peptidase_S8_Asp-AS"/>
</dbReference>
<accession>A0ABT3G679</accession>
<dbReference type="InterPro" id="IPR015500">
    <property type="entry name" value="Peptidase_S8_subtilisin-rel"/>
</dbReference>
<dbReference type="RefSeq" id="WP_264514867.1">
    <property type="nucleotide sequence ID" value="NZ_JAPDDR010000009.1"/>
</dbReference>
<keyword evidence="3 5" id="KW-0378">Hydrolase</keyword>
<feature type="active site" description="Charge relay system" evidence="5">
    <location>
        <position position="222"/>
    </location>
</feature>
<keyword evidence="2 5" id="KW-0645">Protease</keyword>
<evidence type="ECO:0000313" key="9">
    <source>
        <dbReference type="Proteomes" id="UP001165653"/>
    </source>
</evidence>
<dbReference type="Pfam" id="PF00082">
    <property type="entry name" value="Peptidase_S8"/>
    <property type="match status" value="1"/>
</dbReference>
<protein>
    <submittedName>
        <fullName evidence="8">S8 family serine peptidase</fullName>
    </submittedName>
</protein>
<dbReference type="PANTHER" id="PTHR43806:SF11">
    <property type="entry name" value="CEREVISIN-RELATED"/>
    <property type="match status" value="1"/>
</dbReference>
<evidence type="ECO:0000256" key="4">
    <source>
        <dbReference type="ARBA" id="ARBA00022825"/>
    </source>
</evidence>
<dbReference type="PROSITE" id="PS00138">
    <property type="entry name" value="SUBTILASE_SER"/>
    <property type="match status" value="1"/>
</dbReference>
<dbReference type="InterPro" id="IPR023828">
    <property type="entry name" value="Peptidase_S8_Ser-AS"/>
</dbReference>
<gene>
    <name evidence="8" type="ORF">OJ996_17160</name>
</gene>
<evidence type="ECO:0000256" key="3">
    <source>
        <dbReference type="ARBA" id="ARBA00022801"/>
    </source>
</evidence>
<dbReference type="InterPro" id="IPR022398">
    <property type="entry name" value="Peptidase_S8_His-AS"/>
</dbReference>
<proteinExistence type="inferred from homology"/>
<feature type="active site" description="Charge relay system" evidence="5">
    <location>
        <position position="373"/>
    </location>
</feature>
<dbReference type="Gene3D" id="3.40.50.200">
    <property type="entry name" value="Peptidase S8/S53 domain"/>
    <property type="match status" value="1"/>
</dbReference>
<dbReference type="PANTHER" id="PTHR43806">
    <property type="entry name" value="PEPTIDASE S8"/>
    <property type="match status" value="1"/>
</dbReference>
<evidence type="ECO:0000256" key="1">
    <source>
        <dbReference type="ARBA" id="ARBA00011073"/>
    </source>
</evidence>
<evidence type="ECO:0000256" key="2">
    <source>
        <dbReference type="ARBA" id="ARBA00022670"/>
    </source>
</evidence>
<dbReference type="PROSITE" id="PS51892">
    <property type="entry name" value="SUBTILASE"/>
    <property type="match status" value="1"/>
</dbReference>